<keyword evidence="5 7" id="KW-1133">Transmembrane helix</keyword>
<accession>A0A1W1CSG4</accession>
<protein>
    <submittedName>
        <fullName evidence="8">Multiple antibiotic resistance (MarC)-related protein</fullName>
    </submittedName>
</protein>
<dbReference type="InterPro" id="IPR002771">
    <property type="entry name" value="Multi_antbiot-R_MarC"/>
</dbReference>
<comment type="similarity">
    <text evidence="2">Belongs to the UPF0056 (MarC) family.</text>
</comment>
<dbReference type="EMBL" id="FPHL01000054">
    <property type="protein sequence ID" value="SFV68746.1"/>
    <property type="molecule type" value="Genomic_DNA"/>
</dbReference>
<comment type="subcellular location">
    <subcellularLocation>
        <location evidence="1">Cell membrane</location>
        <topology evidence="1">Multi-pass membrane protein</topology>
    </subcellularLocation>
</comment>
<dbReference type="GO" id="GO:0005886">
    <property type="term" value="C:plasma membrane"/>
    <property type="evidence" value="ECO:0007669"/>
    <property type="project" value="UniProtKB-SubCell"/>
</dbReference>
<dbReference type="NCBIfam" id="TIGR00427">
    <property type="entry name" value="NAAT family transporter"/>
    <property type="match status" value="1"/>
</dbReference>
<feature type="transmembrane region" description="Helical" evidence="7">
    <location>
        <begin position="150"/>
        <end position="170"/>
    </location>
</feature>
<feature type="transmembrane region" description="Helical" evidence="7">
    <location>
        <begin position="191"/>
        <end position="212"/>
    </location>
</feature>
<evidence type="ECO:0000256" key="5">
    <source>
        <dbReference type="ARBA" id="ARBA00022989"/>
    </source>
</evidence>
<evidence type="ECO:0000256" key="2">
    <source>
        <dbReference type="ARBA" id="ARBA00009784"/>
    </source>
</evidence>
<dbReference type="Pfam" id="PF01914">
    <property type="entry name" value="MarC"/>
    <property type="match status" value="1"/>
</dbReference>
<keyword evidence="3" id="KW-1003">Cell membrane</keyword>
<feature type="transmembrane region" description="Helical" evidence="7">
    <location>
        <begin position="14"/>
        <end position="32"/>
    </location>
</feature>
<evidence type="ECO:0000256" key="3">
    <source>
        <dbReference type="ARBA" id="ARBA00022475"/>
    </source>
</evidence>
<feature type="transmembrane region" description="Helical" evidence="7">
    <location>
        <begin position="75"/>
        <end position="95"/>
    </location>
</feature>
<evidence type="ECO:0000256" key="7">
    <source>
        <dbReference type="SAM" id="Phobius"/>
    </source>
</evidence>
<sequence length="214" mass="22833">MMQTYLSLLLHDTIGLITILNPIAAASIMVTMVDNTTPSTMRSVAFKATMTVFIASLVTLFGGEFIFKLFGINVMSIKVIGGVILMLIAINMAYGQSSKSRHSAAEHEEAQEKEDVSIVPLGIPILFGPGVIATIIVLNNNISGEYSHLVSYSIVSLSLLIAAITIFFTLRYAGAINRVLGITGMKVLTRIMGLVVGAIAAQFLIGGIKGLWGQ</sequence>
<keyword evidence="4 7" id="KW-0812">Transmembrane</keyword>
<dbReference type="PANTHER" id="PTHR33508:SF1">
    <property type="entry name" value="UPF0056 MEMBRANE PROTEIN YHCE"/>
    <property type="match status" value="1"/>
</dbReference>
<organism evidence="8">
    <name type="scientific">hydrothermal vent metagenome</name>
    <dbReference type="NCBI Taxonomy" id="652676"/>
    <lineage>
        <taxon>unclassified sequences</taxon>
        <taxon>metagenomes</taxon>
        <taxon>ecological metagenomes</taxon>
    </lineage>
</organism>
<reference evidence="8" key="1">
    <citation type="submission" date="2016-10" db="EMBL/GenBank/DDBJ databases">
        <authorList>
            <person name="de Groot N.N."/>
        </authorList>
    </citation>
    <scope>NUCLEOTIDE SEQUENCE</scope>
</reference>
<evidence type="ECO:0000256" key="1">
    <source>
        <dbReference type="ARBA" id="ARBA00004651"/>
    </source>
</evidence>
<evidence type="ECO:0000313" key="8">
    <source>
        <dbReference type="EMBL" id="SFV68746.1"/>
    </source>
</evidence>
<gene>
    <name evidence="8" type="ORF">MNB_SV-10-1076</name>
</gene>
<proteinExistence type="inferred from homology"/>
<name>A0A1W1CSG4_9ZZZZ</name>
<dbReference type="PANTHER" id="PTHR33508">
    <property type="entry name" value="UPF0056 MEMBRANE PROTEIN YHCE"/>
    <property type="match status" value="1"/>
</dbReference>
<evidence type="ECO:0000256" key="4">
    <source>
        <dbReference type="ARBA" id="ARBA00022692"/>
    </source>
</evidence>
<feature type="transmembrane region" description="Helical" evidence="7">
    <location>
        <begin position="44"/>
        <end position="63"/>
    </location>
</feature>
<feature type="transmembrane region" description="Helical" evidence="7">
    <location>
        <begin position="116"/>
        <end position="138"/>
    </location>
</feature>
<dbReference type="AlphaFoldDB" id="A0A1W1CSG4"/>
<evidence type="ECO:0000256" key="6">
    <source>
        <dbReference type="ARBA" id="ARBA00023136"/>
    </source>
</evidence>
<keyword evidence="6 7" id="KW-0472">Membrane</keyword>